<comment type="subunit">
    <text evidence="6">Occurs in many kinds of cells as a complex with monomeric actin in a 1:1 ratio.</text>
</comment>
<dbReference type="AlphaFoldDB" id="A0A0J6F693"/>
<organism evidence="8 9">
    <name type="scientific">Coccidioides posadasii RMSCC 3488</name>
    <dbReference type="NCBI Taxonomy" id="454284"/>
    <lineage>
        <taxon>Eukaryota</taxon>
        <taxon>Fungi</taxon>
        <taxon>Dikarya</taxon>
        <taxon>Ascomycota</taxon>
        <taxon>Pezizomycotina</taxon>
        <taxon>Eurotiomycetes</taxon>
        <taxon>Eurotiomycetidae</taxon>
        <taxon>Onygenales</taxon>
        <taxon>Onygenaceae</taxon>
        <taxon>Coccidioides</taxon>
    </lineage>
</organism>
<protein>
    <recommendedName>
        <fullName evidence="7">Profilin</fullName>
    </recommendedName>
</protein>
<evidence type="ECO:0000313" key="9">
    <source>
        <dbReference type="Proteomes" id="UP000054567"/>
    </source>
</evidence>
<comment type="subcellular location">
    <subcellularLocation>
        <location evidence="1">Cytoplasm</location>
        <location evidence="1">Cytoskeleton</location>
    </subcellularLocation>
</comment>
<reference evidence="9" key="2">
    <citation type="journal article" date="2009" name="Genome Res.">
        <title>Comparative genomic analyses of the human fungal pathogens Coccidioides and their relatives.</title>
        <authorList>
            <person name="Sharpton T.J."/>
            <person name="Stajich J.E."/>
            <person name="Rounsley S.D."/>
            <person name="Gardner M.J."/>
            <person name="Wortman J.R."/>
            <person name="Jordar V.S."/>
            <person name="Maiti R."/>
            <person name="Kodira C.D."/>
            <person name="Neafsey D.E."/>
            <person name="Zeng Q."/>
            <person name="Hung C.-Y."/>
            <person name="McMahan C."/>
            <person name="Muszewska A."/>
            <person name="Grynberg M."/>
            <person name="Mandel M.A."/>
            <person name="Kellner E.M."/>
            <person name="Barker B.M."/>
            <person name="Galgiani J.N."/>
            <person name="Orbach M.J."/>
            <person name="Kirkland T.N."/>
            <person name="Cole G.T."/>
            <person name="Henn M.R."/>
            <person name="Birren B.W."/>
            <person name="Taylor J.W."/>
        </authorList>
    </citation>
    <scope>NUCLEOTIDE SEQUENCE [LARGE SCALE GENOMIC DNA]</scope>
    <source>
        <strain evidence="9">RMSCC 3488</strain>
    </source>
</reference>
<evidence type="ECO:0000256" key="6">
    <source>
        <dbReference type="RuleBase" id="RU003908"/>
    </source>
</evidence>
<keyword evidence="4 7" id="KW-0009">Actin-binding</keyword>
<comment type="function">
    <text evidence="6">Binds to actin and affects the structure of the cytoskeleton. At high concentrations, profilin prevents the polymerization of actin, whereas it enhances it at low concentrations.</text>
</comment>
<dbReference type="InterPro" id="IPR048278">
    <property type="entry name" value="PFN"/>
</dbReference>
<dbReference type="CDD" id="cd00148">
    <property type="entry name" value="PROF"/>
    <property type="match status" value="1"/>
</dbReference>
<dbReference type="GO" id="GO:0005856">
    <property type="term" value="C:cytoskeleton"/>
    <property type="evidence" value="ECO:0007669"/>
    <property type="project" value="UniProtKB-SubCell"/>
</dbReference>
<dbReference type="Proteomes" id="UP000054567">
    <property type="component" value="Unassembled WGS sequence"/>
</dbReference>
<evidence type="ECO:0000256" key="4">
    <source>
        <dbReference type="ARBA" id="ARBA00023203"/>
    </source>
</evidence>
<dbReference type="Pfam" id="PF00235">
    <property type="entry name" value="Profilin"/>
    <property type="match status" value="1"/>
</dbReference>
<dbReference type="InterPro" id="IPR005455">
    <property type="entry name" value="PFN_euk"/>
</dbReference>
<dbReference type="PRINTS" id="PR00392">
    <property type="entry name" value="PROFILIN"/>
</dbReference>
<name>A0A0J6F693_COCPO</name>
<comment type="similarity">
    <text evidence="2 7">Belongs to the profilin family.</text>
</comment>
<gene>
    <name evidence="8" type="ORF">CPAG_04783</name>
</gene>
<reference evidence="9" key="3">
    <citation type="journal article" date="2010" name="Genome Res.">
        <title>Population genomic sequencing of Coccidioides fungi reveals recent hybridization and transposon control.</title>
        <authorList>
            <person name="Neafsey D.E."/>
            <person name="Barker B.M."/>
            <person name="Sharpton T.J."/>
            <person name="Stajich J.E."/>
            <person name="Park D.J."/>
            <person name="Whiston E."/>
            <person name="Hung C.-Y."/>
            <person name="McMahan C."/>
            <person name="White J."/>
            <person name="Sykes S."/>
            <person name="Heiman D."/>
            <person name="Young S."/>
            <person name="Zeng Q."/>
            <person name="Abouelleil A."/>
            <person name="Aftuck L."/>
            <person name="Bessette D."/>
            <person name="Brown A."/>
            <person name="FitzGerald M."/>
            <person name="Lui A."/>
            <person name="Macdonald J.P."/>
            <person name="Priest M."/>
            <person name="Orbach M.J."/>
            <person name="Galgiani J.N."/>
            <person name="Kirkland T.N."/>
            <person name="Cole G.T."/>
            <person name="Birren B.W."/>
            <person name="Henn M.R."/>
            <person name="Taylor J.W."/>
            <person name="Rounsley S.D."/>
        </authorList>
    </citation>
    <scope>NUCLEOTIDE SEQUENCE [LARGE SCALE GENOMIC DNA]</scope>
    <source>
        <strain evidence="9">RMSCC 3488</strain>
    </source>
</reference>
<dbReference type="InterPro" id="IPR027310">
    <property type="entry name" value="Profilin_CS"/>
</dbReference>
<keyword evidence="5 6" id="KW-0206">Cytoskeleton</keyword>
<dbReference type="FunFam" id="3.30.450.30:FF:000001">
    <property type="entry name" value="Profilin"/>
    <property type="match status" value="1"/>
</dbReference>
<evidence type="ECO:0000313" key="8">
    <source>
        <dbReference type="EMBL" id="KMM68456.1"/>
    </source>
</evidence>
<reference evidence="8 9" key="1">
    <citation type="submission" date="2007-06" db="EMBL/GenBank/DDBJ databases">
        <title>The Genome Sequence of Coccidioides posadasii RMSCC_3488.</title>
        <authorList>
            <consortium name="Coccidioides Genome Resources Consortium"/>
            <consortium name="The Broad Institute Genome Sequencing Platform"/>
            <person name="Henn M.R."/>
            <person name="Sykes S."/>
            <person name="Young S."/>
            <person name="Jaffe D."/>
            <person name="Berlin A."/>
            <person name="Alvarez P."/>
            <person name="Butler J."/>
            <person name="Gnerre S."/>
            <person name="Grabherr M."/>
            <person name="Mauceli E."/>
            <person name="Brockman W."/>
            <person name="Kodira C."/>
            <person name="Alvarado L."/>
            <person name="Zeng Q."/>
            <person name="Crawford M."/>
            <person name="Antoine C."/>
            <person name="Devon K."/>
            <person name="Galgiani J."/>
            <person name="Orsborn K."/>
            <person name="Lewis M.L."/>
            <person name="Nusbaum C."/>
            <person name="Galagan J."/>
            <person name="Birren B."/>
        </authorList>
    </citation>
    <scope>NUCLEOTIDE SEQUENCE [LARGE SCALE GENOMIC DNA]</scope>
    <source>
        <strain evidence="8 9">RMSCC 3488</strain>
    </source>
</reference>
<dbReference type="GO" id="GO:0003785">
    <property type="term" value="F:actin monomer binding"/>
    <property type="evidence" value="ECO:0007669"/>
    <property type="project" value="TreeGrafter"/>
</dbReference>
<dbReference type="PANTHER" id="PTHR11604">
    <property type="entry name" value="PROFILIN"/>
    <property type="match status" value="1"/>
</dbReference>
<dbReference type="PRINTS" id="PR01640">
    <property type="entry name" value="PROFILINPLNT"/>
</dbReference>
<dbReference type="VEuPathDB" id="FungiDB:CPAG_04783"/>
<dbReference type="SMART" id="SM00392">
    <property type="entry name" value="PROF"/>
    <property type="match status" value="1"/>
</dbReference>
<dbReference type="Gene3D" id="3.30.450.30">
    <property type="entry name" value="Dynein light chain 2a, cytoplasmic"/>
    <property type="match status" value="1"/>
</dbReference>
<dbReference type="InterPro" id="IPR036140">
    <property type="entry name" value="PFN_sf"/>
</dbReference>
<dbReference type="GO" id="GO:0005938">
    <property type="term" value="C:cell cortex"/>
    <property type="evidence" value="ECO:0007669"/>
    <property type="project" value="TreeGrafter"/>
</dbReference>
<dbReference type="OrthoDB" id="421374at2759"/>
<evidence type="ECO:0000256" key="5">
    <source>
        <dbReference type="ARBA" id="ARBA00023212"/>
    </source>
</evidence>
<evidence type="ECO:0000256" key="3">
    <source>
        <dbReference type="ARBA" id="ARBA00022490"/>
    </source>
</evidence>
<dbReference type="SUPFAM" id="SSF55770">
    <property type="entry name" value="Profilin (actin-binding protein)"/>
    <property type="match status" value="1"/>
</dbReference>
<dbReference type="PANTHER" id="PTHR11604:SF0">
    <property type="entry name" value="PROFILIN"/>
    <property type="match status" value="1"/>
</dbReference>
<proteinExistence type="inferred from homology"/>
<evidence type="ECO:0000256" key="2">
    <source>
        <dbReference type="ARBA" id="ARBA00010058"/>
    </source>
</evidence>
<dbReference type="GO" id="GO:1903475">
    <property type="term" value="P:mitotic actomyosin contractile ring assembly"/>
    <property type="evidence" value="ECO:0007669"/>
    <property type="project" value="UniProtKB-ARBA"/>
</dbReference>
<sequence>MSWQAYVDTSLVGSGHIDKAAIFDNQGTSVWATSAGFSVSPAEVKVIVDSFNPVSGDAIKEVQSGGFFVGGDKYVALRSDESRLYGKKGKEGVVIVKTKKALLIAHYPETVQPGAATNTVETLGDYLIGLGY</sequence>
<evidence type="ECO:0000256" key="7">
    <source>
        <dbReference type="RuleBase" id="RU003909"/>
    </source>
</evidence>
<accession>A0A0J6F693</accession>
<keyword evidence="3" id="KW-0963">Cytoplasm</keyword>
<dbReference type="PROSITE" id="PS00414">
    <property type="entry name" value="PROFILIN"/>
    <property type="match status" value="1"/>
</dbReference>
<evidence type="ECO:0000256" key="1">
    <source>
        <dbReference type="ARBA" id="ARBA00004245"/>
    </source>
</evidence>
<dbReference type="EMBL" id="DS268111">
    <property type="protein sequence ID" value="KMM68456.1"/>
    <property type="molecule type" value="Genomic_DNA"/>
</dbReference>